<dbReference type="Proteomes" id="UP000789405">
    <property type="component" value="Unassembled WGS sequence"/>
</dbReference>
<gene>
    <name evidence="1" type="ORF">DERYTH_LOCUS14452</name>
</gene>
<reference evidence="1" key="1">
    <citation type="submission" date="2021-06" db="EMBL/GenBank/DDBJ databases">
        <authorList>
            <person name="Kallberg Y."/>
            <person name="Tangrot J."/>
            <person name="Rosling A."/>
        </authorList>
    </citation>
    <scope>NUCLEOTIDE SEQUENCE</scope>
    <source>
        <strain evidence="1">MA453B</strain>
    </source>
</reference>
<accession>A0A9N9I6M3</accession>
<comment type="caution">
    <text evidence="1">The sequence shown here is derived from an EMBL/GenBank/DDBJ whole genome shotgun (WGS) entry which is preliminary data.</text>
</comment>
<protein>
    <submittedName>
        <fullName evidence="1">680_t:CDS:1</fullName>
    </submittedName>
</protein>
<sequence length="49" mass="5814">MTKRGSEDYSVYFLTRSDINNTITNDTIINWVKVLFKESEIAHIKRMYA</sequence>
<evidence type="ECO:0000313" key="2">
    <source>
        <dbReference type="Proteomes" id="UP000789405"/>
    </source>
</evidence>
<feature type="non-terminal residue" evidence="1">
    <location>
        <position position="49"/>
    </location>
</feature>
<organism evidence="1 2">
    <name type="scientific">Dentiscutata erythropus</name>
    <dbReference type="NCBI Taxonomy" id="1348616"/>
    <lineage>
        <taxon>Eukaryota</taxon>
        <taxon>Fungi</taxon>
        <taxon>Fungi incertae sedis</taxon>
        <taxon>Mucoromycota</taxon>
        <taxon>Glomeromycotina</taxon>
        <taxon>Glomeromycetes</taxon>
        <taxon>Diversisporales</taxon>
        <taxon>Gigasporaceae</taxon>
        <taxon>Dentiscutata</taxon>
    </lineage>
</organism>
<proteinExistence type="predicted"/>
<keyword evidence="2" id="KW-1185">Reference proteome</keyword>
<dbReference type="AlphaFoldDB" id="A0A9N9I6M3"/>
<dbReference type="EMBL" id="CAJVPY010010901">
    <property type="protein sequence ID" value="CAG8722724.1"/>
    <property type="molecule type" value="Genomic_DNA"/>
</dbReference>
<name>A0A9N9I6M3_9GLOM</name>
<evidence type="ECO:0000313" key="1">
    <source>
        <dbReference type="EMBL" id="CAG8722724.1"/>
    </source>
</evidence>